<dbReference type="EMBL" id="CP050296">
    <property type="protein sequence ID" value="QND57386.1"/>
    <property type="molecule type" value="Genomic_DNA"/>
</dbReference>
<reference evidence="2" key="1">
    <citation type="journal article" date="2020" name="Mol. Plant Microbe">
        <title>Rhizobial microsymbionts of the narrowly endemic Oxytropis species growing in Kamchatka are characterized by significant genetic diversity and possess a set of genes that are associated with T3SS and T6SS secretion systems and can affect the development of symbiosis.</title>
        <authorList>
            <person name="Safronova V."/>
            <person name="Guro P."/>
            <person name="Sazanova A."/>
            <person name="Kuznetsova I."/>
            <person name="Belimov A."/>
            <person name="Yakubov V."/>
            <person name="Chirak E."/>
            <person name="Afonin A."/>
            <person name="Gogolev Y."/>
            <person name="Andronov E."/>
            <person name="Tikhonovich I."/>
        </authorList>
    </citation>
    <scope>NUCLEOTIDE SEQUENCE [LARGE SCALE GENOMIC DNA]</scope>
    <source>
        <strain evidence="2">583</strain>
    </source>
</reference>
<sequence>MLLSFYKIAQIALGTKEVMMASNSTIDDQLQDTKVGIAILVTCLIQEISTTDPEFTDRVLERFQRAYSAVQDDDTNTSDRLDLLNWVRELLTGSSQTSGQGKPFLAD</sequence>
<dbReference type="Proteomes" id="UP000515465">
    <property type="component" value="Chromosome"/>
</dbReference>
<dbReference type="AlphaFoldDB" id="A0A7G6SSA4"/>
<evidence type="ECO:0000313" key="1">
    <source>
        <dbReference type="EMBL" id="QND57386.1"/>
    </source>
</evidence>
<proteinExistence type="predicted"/>
<accession>A0A7G6SSA4</accession>
<name>A0A7G6SSA4_9HYPH</name>
<organism evidence="1 2">
    <name type="scientific">Mesorhizobium huakuii</name>
    <dbReference type="NCBI Taxonomy" id="28104"/>
    <lineage>
        <taxon>Bacteria</taxon>
        <taxon>Pseudomonadati</taxon>
        <taxon>Pseudomonadota</taxon>
        <taxon>Alphaproteobacteria</taxon>
        <taxon>Hyphomicrobiales</taxon>
        <taxon>Phyllobacteriaceae</taxon>
        <taxon>Mesorhizobium</taxon>
    </lineage>
</organism>
<gene>
    <name evidence="1" type="ORF">HB778_12745</name>
</gene>
<evidence type="ECO:0000313" key="2">
    <source>
        <dbReference type="Proteomes" id="UP000515465"/>
    </source>
</evidence>
<dbReference type="RefSeq" id="WP_183464210.1">
    <property type="nucleotide sequence ID" value="NZ_CP050296.1"/>
</dbReference>
<protein>
    <submittedName>
        <fullName evidence="1">Uncharacterized protein</fullName>
    </submittedName>
</protein>